<keyword evidence="3" id="KW-1185">Reference proteome</keyword>
<feature type="compositionally biased region" description="Low complexity" evidence="1">
    <location>
        <begin position="99"/>
        <end position="110"/>
    </location>
</feature>
<feature type="region of interest" description="Disordered" evidence="1">
    <location>
        <begin position="187"/>
        <end position="206"/>
    </location>
</feature>
<sequence>MAIDSYMLGHERWWYKRREMSWVVGGSLCFELVGSGWAGRRQTLGCGNRFGLVYQTFRVPKSSAPPRGDHGFGVHTDLPSSISSQKSSFAPDKSNPLHSNADSNGNSSNAPPLNLQNLMKKKSLIPGKNSIPAPGRRASASEHVLEKEKGPLPGFPRRVQTSNPNIVASHPLPPPLSMSPLYAGADVALKPTDPSQSHTLQSPTEKDAHIPASFSVPDVSFASPAKLNTKFQHMPQPQFGGPQRTNENRNKHRSEFGEDEATYTYDADYGSGQNKRYKMDGPDKYPGPFSPAPLSSPLRGATRNTATALQVQIVDIVNMRTTNRQQRGALDKLLGRDANIFVEEHMDSYEALIELKWKNCTMDEWIAGADVLKDPRICQDSYDMKLKLFATFDMQVDSHGVVLEERQKVLAGVKQKLVSESGNILGRDKS</sequence>
<gene>
    <name evidence="2" type="ORF">EV420DRAFT_1486007</name>
</gene>
<evidence type="ECO:0000313" key="3">
    <source>
        <dbReference type="Proteomes" id="UP001175211"/>
    </source>
</evidence>
<reference evidence="2" key="1">
    <citation type="submission" date="2023-06" db="EMBL/GenBank/DDBJ databases">
        <authorList>
            <consortium name="Lawrence Berkeley National Laboratory"/>
            <person name="Ahrendt S."/>
            <person name="Sahu N."/>
            <person name="Indic B."/>
            <person name="Wong-Bajracharya J."/>
            <person name="Merenyi Z."/>
            <person name="Ke H.-M."/>
            <person name="Monk M."/>
            <person name="Kocsube S."/>
            <person name="Drula E."/>
            <person name="Lipzen A."/>
            <person name="Balint B."/>
            <person name="Henrissat B."/>
            <person name="Andreopoulos B."/>
            <person name="Martin F.M."/>
            <person name="Harder C.B."/>
            <person name="Rigling D."/>
            <person name="Ford K.L."/>
            <person name="Foster G.D."/>
            <person name="Pangilinan J."/>
            <person name="Papanicolaou A."/>
            <person name="Barry K."/>
            <person name="LaButti K."/>
            <person name="Viragh M."/>
            <person name="Koriabine M."/>
            <person name="Yan M."/>
            <person name="Riley R."/>
            <person name="Champramary S."/>
            <person name="Plett K.L."/>
            <person name="Tsai I.J."/>
            <person name="Slot J."/>
            <person name="Sipos G."/>
            <person name="Plett J."/>
            <person name="Nagy L.G."/>
            <person name="Grigoriev I.V."/>
        </authorList>
    </citation>
    <scope>NUCLEOTIDE SEQUENCE</scope>
    <source>
        <strain evidence="2">CCBAS 213</strain>
    </source>
</reference>
<feature type="compositionally biased region" description="Polar residues" evidence="1">
    <location>
        <begin position="78"/>
        <end position="88"/>
    </location>
</feature>
<dbReference type="Proteomes" id="UP001175211">
    <property type="component" value="Unassembled WGS sequence"/>
</dbReference>
<organism evidence="2 3">
    <name type="scientific">Armillaria tabescens</name>
    <name type="common">Ringless honey mushroom</name>
    <name type="synonym">Agaricus tabescens</name>
    <dbReference type="NCBI Taxonomy" id="1929756"/>
    <lineage>
        <taxon>Eukaryota</taxon>
        <taxon>Fungi</taxon>
        <taxon>Dikarya</taxon>
        <taxon>Basidiomycota</taxon>
        <taxon>Agaricomycotina</taxon>
        <taxon>Agaricomycetes</taxon>
        <taxon>Agaricomycetidae</taxon>
        <taxon>Agaricales</taxon>
        <taxon>Marasmiineae</taxon>
        <taxon>Physalacriaceae</taxon>
        <taxon>Desarmillaria</taxon>
    </lineage>
</organism>
<dbReference type="RefSeq" id="XP_060323504.1">
    <property type="nucleotide sequence ID" value="XM_060470334.1"/>
</dbReference>
<name>A0AA39MNR4_ARMTA</name>
<evidence type="ECO:0000313" key="2">
    <source>
        <dbReference type="EMBL" id="KAK0440180.1"/>
    </source>
</evidence>
<evidence type="ECO:0000256" key="1">
    <source>
        <dbReference type="SAM" id="MobiDB-lite"/>
    </source>
</evidence>
<dbReference type="GeneID" id="85353882"/>
<protein>
    <submittedName>
        <fullName evidence="2">Uncharacterized protein</fullName>
    </submittedName>
</protein>
<feature type="compositionally biased region" description="Basic and acidic residues" evidence="1">
    <location>
        <begin position="246"/>
        <end position="256"/>
    </location>
</feature>
<feature type="region of interest" description="Disordered" evidence="1">
    <location>
        <begin position="232"/>
        <end position="285"/>
    </location>
</feature>
<comment type="caution">
    <text evidence="2">The sequence shown here is derived from an EMBL/GenBank/DDBJ whole genome shotgun (WGS) entry which is preliminary data.</text>
</comment>
<accession>A0AA39MNR4</accession>
<proteinExistence type="predicted"/>
<feature type="region of interest" description="Disordered" evidence="1">
    <location>
        <begin position="62"/>
        <end position="114"/>
    </location>
</feature>
<dbReference type="AlphaFoldDB" id="A0AA39MNR4"/>
<feature type="compositionally biased region" description="Polar residues" evidence="1">
    <location>
        <begin position="193"/>
        <end position="203"/>
    </location>
</feature>
<dbReference type="EMBL" id="JAUEPS010000078">
    <property type="protein sequence ID" value="KAK0440180.1"/>
    <property type="molecule type" value="Genomic_DNA"/>
</dbReference>